<accession>A0A2S3R529</accession>
<dbReference type="AlphaFoldDB" id="A0A2S3R529"/>
<organism evidence="1 2">
    <name type="scientific">Vibrio vulnificus</name>
    <dbReference type="NCBI Taxonomy" id="672"/>
    <lineage>
        <taxon>Bacteria</taxon>
        <taxon>Pseudomonadati</taxon>
        <taxon>Pseudomonadota</taxon>
        <taxon>Gammaproteobacteria</taxon>
        <taxon>Vibrionales</taxon>
        <taxon>Vibrionaceae</taxon>
        <taxon>Vibrio</taxon>
    </lineage>
</organism>
<dbReference type="EMBL" id="PDGH01000058">
    <property type="protein sequence ID" value="POB48820.1"/>
    <property type="molecule type" value="Genomic_DNA"/>
</dbReference>
<evidence type="ECO:0000313" key="2">
    <source>
        <dbReference type="Proteomes" id="UP000237466"/>
    </source>
</evidence>
<sequence length="90" mass="10662">MPEYLDNQRDIYILEKCIGQLESDLVTLRSSLVKISEKERSYHIGNLKSLSELLENEVTRLKSEDFYRPQSKIRLNELTDELTQLIKLYN</sequence>
<name>A0A2S3R529_VIBVL</name>
<evidence type="ECO:0000313" key="1">
    <source>
        <dbReference type="EMBL" id="POB48820.1"/>
    </source>
</evidence>
<protein>
    <submittedName>
        <fullName evidence="1">Uncharacterized protein</fullName>
    </submittedName>
</protein>
<dbReference type="Proteomes" id="UP000237466">
    <property type="component" value="Unassembled WGS sequence"/>
</dbReference>
<gene>
    <name evidence="1" type="ORF">CRN52_07420</name>
</gene>
<proteinExistence type="predicted"/>
<reference evidence="1 2" key="1">
    <citation type="journal article" date="2018" name="Front. Microbiol.">
        <title>Phylogeny of Vibrio vulnificus from the Analysis of the Core-Genome: Implications for Intra-Species Taxonomy.</title>
        <authorList>
            <person name="Roig F.J."/>
            <person name="Gonzalez-Candelas F."/>
            <person name="Sanjuan E."/>
            <person name="Fouz B."/>
            <person name="Feil E.J."/>
            <person name="Llorens C."/>
            <person name="Baker-Austin C."/>
            <person name="Oliver J.D."/>
            <person name="Danin-Poleg Y."/>
            <person name="Gibas C.J."/>
            <person name="Kashi Y."/>
            <person name="Gulig P.A."/>
            <person name="Morrison S.S."/>
            <person name="Amaro C."/>
        </authorList>
    </citation>
    <scope>NUCLEOTIDE SEQUENCE [LARGE SCALE GENOMIC DNA]</scope>
    <source>
        <strain evidence="1 2">CECT4608</strain>
    </source>
</reference>
<dbReference type="RefSeq" id="WP_103200069.1">
    <property type="nucleotide sequence ID" value="NZ_CP035732.1"/>
</dbReference>
<comment type="caution">
    <text evidence="1">The sequence shown here is derived from an EMBL/GenBank/DDBJ whole genome shotgun (WGS) entry which is preliminary data.</text>
</comment>